<feature type="transmembrane region" description="Helical" evidence="8">
    <location>
        <begin position="220"/>
        <end position="243"/>
    </location>
</feature>
<feature type="transmembrane region" description="Helical" evidence="8">
    <location>
        <begin position="313"/>
        <end position="333"/>
    </location>
</feature>
<keyword evidence="4" id="KW-1278">Translocase</keyword>
<reference evidence="11" key="1">
    <citation type="submission" date="2018-05" db="EMBL/GenBank/DDBJ databases">
        <authorList>
            <person name="Lanie J.A."/>
            <person name="Ng W.-L."/>
            <person name="Kazmierczak K.M."/>
            <person name="Andrzejewski T.M."/>
            <person name="Davidsen T.M."/>
            <person name="Wayne K.J."/>
            <person name="Tettelin H."/>
            <person name="Glass J.I."/>
            <person name="Rusch D."/>
            <person name="Podicherti R."/>
            <person name="Tsui H.-C.T."/>
            <person name="Winkler M.E."/>
        </authorList>
    </citation>
    <scope>NUCLEOTIDE SEQUENCE</scope>
</reference>
<feature type="transmembrane region" description="Helical" evidence="8">
    <location>
        <begin position="382"/>
        <end position="405"/>
    </location>
</feature>
<feature type="transmembrane region" description="Helical" evidence="8">
    <location>
        <begin position="143"/>
        <end position="161"/>
    </location>
</feature>
<evidence type="ECO:0000256" key="4">
    <source>
        <dbReference type="ARBA" id="ARBA00022967"/>
    </source>
</evidence>
<dbReference type="GO" id="GO:0016020">
    <property type="term" value="C:membrane"/>
    <property type="evidence" value="ECO:0007669"/>
    <property type="project" value="UniProtKB-SubCell"/>
</dbReference>
<evidence type="ECO:0000256" key="2">
    <source>
        <dbReference type="ARBA" id="ARBA00009025"/>
    </source>
</evidence>
<feature type="transmembrane region" description="Helical" evidence="8">
    <location>
        <begin position="120"/>
        <end position="137"/>
    </location>
</feature>
<dbReference type="AlphaFoldDB" id="A0A381R4D2"/>
<keyword evidence="6" id="KW-0520">NAD</keyword>
<evidence type="ECO:0000259" key="10">
    <source>
        <dbReference type="Pfam" id="PF01059"/>
    </source>
</evidence>
<organism evidence="11">
    <name type="scientific">marine metagenome</name>
    <dbReference type="NCBI Taxonomy" id="408172"/>
    <lineage>
        <taxon>unclassified sequences</taxon>
        <taxon>metagenomes</taxon>
        <taxon>ecological metagenomes</taxon>
    </lineage>
</organism>
<accession>A0A381R4D2</accession>
<evidence type="ECO:0000313" key="11">
    <source>
        <dbReference type="EMBL" id="SUZ86370.1"/>
    </source>
</evidence>
<feature type="transmembrane region" description="Helical" evidence="8">
    <location>
        <begin position="339"/>
        <end position="361"/>
    </location>
</feature>
<dbReference type="GO" id="GO:0015990">
    <property type="term" value="P:electron transport coupled proton transport"/>
    <property type="evidence" value="ECO:0007669"/>
    <property type="project" value="TreeGrafter"/>
</dbReference>
<dbReference type="Pfam" id="PF00361">
    <property type="entry name" value="Proton_antipo_M"/>
    <property type="match status" value="1"/>
</dbReference>
<gene>
    <name evidence="11" type="ORF">METZ01_LOCUS39224</name>
</gene>
<dbReference type="InterPro" id="IPR001750">
    <property type="entry name" value="ND/Mrp_TM"/>
</dbReference>
<feature type="transmembrane region" description="Helical" evidence="8">
    <location>
        <begin position="473"/>
        <end position="492"/>
    </location>
</feature>
<evidence type="ECO:0000256" key="3">
    <source>
        <dbReference type="ARBA" id="ARBA00022692"/>
    </source>
</evidence>
<feature type="transmembrane region" description="Helical" evidence="8">
    <location>
        <begin position="255"/>
        <end position="279"/>
    </location>
</feature>
<dbReference type="NCBIfam" id="TIGR01972">
    <property type="entry name" value="NDH_I_M"/>
    <property type="match status" value="1"/>
</dbReference>
<evidence type="ECO:0008006" key="12">
    <source>
        <dbReference type="Google" id="ProtNLM"/>
    </source>
</evidence>
<feature type="transmembrane region" description="Helical" evidence="8">
    <location>
        <begin position="6"/>
        <end position="26"/>
    </location>
</feature>
<dbReference type="PANTHER" id="PTHR43507">
    <property type="entry name" value="NADH-UBIQUINONE OXIDOREDUCTASE CHAIN 4"/>
    <property type="match status" value="1"/>
</dbReference>
<keyword evidence="3 8" id="KW-0812">Transmembrane</keyword>
<dbReference type="GO" id="GO:0042773">
    <property type="term" value="P:ATP synthesis coupled electron transport"/>
    <property type="evidence" value="ECO:0007669"/>
    <property type="project" value="InterPro"/>
</dbReference>
<dbReference type="GO" id="GO:0048039">
    <property type="term" value="F:ubiquinone binding"/>
    <property type="evidence" value="ECO:0007669"/>
    <property type="project" value="TreeGrafter"/>
</dbReference>
<evidence type="ECO:0000256" key="7">
    <source>
        <dbReference type="ARBA" id="ARBA00023136"/>
    </source>
</evidence>
<comment type="similarity">
    <text evidence="2">Belongs to the complex I subunit 4 family.</text>
</comment>
<keyword evidence="7 8" id="KW-0472">Membrane</keyword>
<evidence type="ECO:0000259" key="9">
    <source>
        <dbReference type="Pfam" id="PF00361"/>
    </source>
</evidence>
<proteinExistence type="inferred from homology"/>
<dbReference type="InterPro" id="IPR003918">
    <property type="entry name" value="NADH_UbQ_OxRdtase"/>
</dbReference>
<dbReference type="Pfam" id="PF01059">
    <property type="entry name" value="Oxidored_q5_N"/>
    <property type="match status" value="1"/>
</dbReference>
<dbReference type="EMBL" id="UINC01001678">
    <property type="protein sequence ID" value="SUZ86370.1"/>
    <property type="molecule type" value="Genomic_DNA"/>
</dbReference>
<dbReference type="GO" id="GO:0008137">
    <property type="term" value="F:NADH dehydrogenase (ubiquinone) activity"/>
    <property type="evidence" value="ECO:0007669"/>
    <property type="project" value="InterPro"/>
</dbReference>
<dbReference type="PANTHER" id="PTHR43507:SF1">
    <property type="entry name" value="NADH-UBIQUINONE OXIDOREDUCTASE CHAIN 4"/>
    <property type="match status" value="1"/>
</dbReference>
<feature type="transmembrane region" description="Helical" evidence="8">
    <location>
        <begin position="38"/>
        <end position="57"/>
    </location>
</feature>
<evidence type="ECO:0000256" key="5">
    <source>
        <dbReference type="ARBA" id="ARBA00022989"/>
    </source>
</evidence>
<feature type="transmembrane region" description="Helical" evidence="8">
    <location>
        <begin position="173"/>
        <end position="194"/>
    </location>
</feature>
<evidence type="ECO:0000256" key="6">
    <source>
        <dbReference type="ARBA" id="ARBA00023027"/>
    </source>
</evidence>
<name>A0A381R4D2_9ZZZZ</name>
<feature type="domain" description="NADH:quinone oxidoreductase/Mrp antiporter transmembrane" evidence="9">
    <location>
        <begin position="137"/>
        <end position="414"/>
    </location>
</feature>
<protein>
    <recommendedName>
        <fullName evidence="12">NADH:quinone oxidoreductase/Mrp antiporter membrane subunit domain-containing protein</fullName>
    </recommendedName>
</protein>
<evidence type="ECO:0000256" key="1">
    <source>
        <dbReference type="ARBA" id="ARBA00004141"/>
    </source>
</evidence>
<sequence>MENLLDGWGITLATFSPLVGAAVMMLIPREREDRHKMVALVTSLWVAFVGVLLLLWFDLDHTDRLQFAVDRVWIDVISSHYSVGIDGMSLPLILMTMLVVPACIVYSWNHFPEPTNPKAFLILILILETGMIGTFVAQDLVLFFVFFEVVLLPMFFMIAVWGGEDRRYASLKFFLFTLFGSALMLVSFLALFFLTGADTFTFTGLADAVAHGGVSRTAQLWIFGGMFLGFGIKVPMFPFHTWLPDAHTQAPTVGSVILAAVLLKLGTYGFIRIAIPILPEAAVAWAPWIGLLAVVGIIYGALGCLAQTDMKRLIAFSSVAHMGFVMLGIATLTDFGINAAIMGMVAHGLITGMLFFLAGSVKERYHTLEISRLGGLLVQAPRMGWIFGLCAMASLGLPGLAGFWGEFPAILSAYNPANGVPVETFRTYMVVAALGTVLAAGYLLWLLQRAAFGTPPSEFADDPHITDTTKHEWISWAPLLALIVAIGIYPNLVFRVTDGAVDASLTPCLTVEAGEEAEALGCGEAYGFDDHGSEADDEHAAGN</sequence>
<dbReference type="PRINTS" id="PR01437">
    <property type="entry name" value="NUOXDRDTASE4"/>
</dbReference>
<dbReference type="GO" id="GO:0003954">
    <property type="term" value="F:NADH dehydrogenase activity"/>
    <property type="evidence" value="ECO:0007669"/>
    <property type="project" value="TreeGrafter"/>
</dbReference>
<feature type="transmembrane region" description="Helical" evidence="8">
    <location>
        <begin position="285"/>
        <end position="306"/>
    </location>
</feature>
<feature type="domain" description="NADH:ubiquinone oxidoreductase chain 4 N-terminal" evidence="10">
    <location>
        <begin position="77"/>
        <end position="132"/>
    </location>
</feature>
<keyword evidence="5 8" id="KW-1133">Transmembrane helix</keyword>
<dbReference type="InterPro" id="IPR010227">
    <property type="entry name" value="NADH_Q_OxRdtase_chainM/4"/>
</dbReference>
<comment type="subcellular location">
    <subcellularLocation>
        <location evidence="1">Membrane</location>
        <topology evidence="1">Multi-pass membrane protein</topology>
    </subcellularLocation>
</comment>
<dbReference type="InterPro" id="IPR000260">
    <property type="entry name" value="NADH4_N"/>
</dbReference>
<feature type="transmembrane region" description="Helical" evidence="8">
    <location>
        <begin position="425"/>
        <end position="447"/>
    </location>
</feature>
<evidence type="ECO:0000256" key="8">
    <source>
        <dbReference type="SAM" id="Phobius"/>
    </source>
</evidence>
<feature type="transmembrane region" description="Helical" evidence="8">
    <location>
        <begin position="88"/>
        <end position="108"/>
    </location>
</feature>